<dbReference type="InterPro" id="IPR004042">
    <property type="entry name" value="Intein_endonuc_central"/>
</dbReference>
<keyword evidence="3" id="KW-1185">Reference proteome</keyword>
<evidence type="ECO:0000313" key="3">
    <source>
        <dbReference type="Proteomes" id="UP000199474"/>
    </source>
</evidence>
<evidence type="ECO:0000313" key="2">
    <source>
        <dbReference type="EMBL" id="SFD77669.1"/>
    </source>
</evidence>
<dbReference type="InterPro" id="IPR027434">
    <property type="entry name" value="Homing_endonucl"/>
</dbReference>
<dbReference type="PROSITE" id="PS50819">
    <property type="entry name" value="INTEIN_ENDONUCLEASE"/>
    <property type="match status" value="1"/>
</dbReference>
<dbReference type="PRINTS" id="PR00379">
    <property type="entry name" value="INTEIN"/>
</dbReference>
<proteinExistence type="predicted"/>
<dbReference type="AlphaFoldDB" id="A0A1I1V444"/>
<name>A0A1I1V444_9BACI</name>
<gene>
    <name evidence="2" type="ORF">SAMN05216238_10438</name>
</gene>
<evidence type="ECO:0000259" key="1">
    <source>
        <dbReference type="PROSITE" id="PS50819"/>
    </source>
</evidence>
<dbReference type="InterPro" id="IPR006142">
    <property type="entry name" value="INTEIN"/>
</dbReference>
<reference evidence="3" key="1">
    <citation type="submission" date="2016-10" db="EMBL/GenBank/DDBJ databases">
        <authorList>
            <person name="Varghese N."/>
            <person name="Submissions S."/>
        </authorList>
    </citation>
    <scope>NUCLEOTIDE SEQUENCE [LARGE SCALE GENOMIC DNA]</scope>
    <source>
        <strain evidence="3">DSM 22530</strain>
    </source>
</reference>
<dbReference type="STRING" id="640948.SAMN05216238_10438"/>
<accession>A0A1I1V444</accession>
<dbReference type="GO" id="GO:0016539">
    <property type="term" value="P:intein-mediated protein splicing"/>
    <property type="evidence" value="ECO:0007669"/>
    <property type="project" value="InterPro"/>
</dbReference>
<dbReference type="InterPro" id="IPR004860">
    <property type="entry name" value="LAGLIDADG_dom"/>
</dbReference>
<dbReference type="RefSeq" id="WP_245745234.1">
    <property type="nucleotide sequence ID" value="NZ_FOMR01000004.1"/>
</dbReference>
<feature type="domain" description="DOD-type homing endonuclease" evidence="1">
    <location>
        <begin position="80"/>
        <end position="209"/>
    </location>
</feature>
<dbReference type="Gene3D" id="3.10.28.10">
    <property type="entry name" value="Homing endonucleases"/>
    <property type="match status" value="1"/>
</dbReference>
<sequence>MTNQTGKIRKRTLSTGKIIELYQKGMSTTEIAVKANVSSRYIRILLKQNKVQLRPRGSWKRKYEFNEDYFKTWSNNMAYILGFFIADGTVARDGQFVSFAQKEKYILENIKQEIGSDQPLYQNKKTGVYILNFNSKIMKADLIDIHGVIPDKSRLITLPEVPDEYMSHFIRGYFDGDGYINYEQYTVTFVGGSKLFMNQLNEILLKKRLRTQYVNDGKNVRLHIRGRQSIKRFSDWIYNNKDRKLFLRRKYEIFAREKLKAEDLSDSKDINTIAAIEKRKLNFLTIFSILVSEEKACECIGININTYKRWLKEDHKFKFNFDVIWTYIMKG</sequence>
<protein>
    <submittedName>
        <fullName evidence="2">LAGLIDADG-like domain-containing protein</fullName>
    </submittedName>
</protein>
<dbReference type="Proteomes" id="UP000199474">
    <property type="component" value="Unassembled WGS sequence"/>
</dbReference>
<dbReference type="Pfam" id="PF14528">
    <property type="entry name" value="LAGLIDADG_3"/>
    <property type="match status" value="2"/>
</dbReference>
<dbReference type="SUPFAM" id="SSF55608">
    <property type="entry name" value="Homing endonucleases"/>
    <property type="match status" value="2"/>
</dbReference>
<dbReference type="GO" id="GO:0004519">
    <property type="term" value="F:endonuclease activity"/>
    <property type="evidence" value="ECO:0007669"/>
    <property type="project" value="InterPro"/>
</dbReference>
<organism evidence="2 3">
    <name type="scientific">Lentibacillus persicus</name>
    <dbReference type="NCBI Taxonomy" id="640948"/>
    <lineage>
        <taxon>Bacteria</taxon>
        <taxon>Bacillati</taxon>
        <taxon>Bacillota</taxon>
        <taxon>Bacilli</taxon>
        <taxon>Bacillales</taxon>
        <taxon>Bacillaceae</taxon>
        <taxon>Lentibacillus</taxon>
    </lineage>
</organism>
<dbReference type="Gene3D" id="1.10.10.60">
    <property type="entry name" value="Homeodomain-like"/>
    <property type="match status" value="1"/>
</dbReference>
<dbReference type="EMBL" id="FOMR01000004">
    <property type="protein sequence ID" value="SFD77669.1"/>
    <property type="molecule type" value="Genomic_DNA"/>
</dbReference>